<feature type="compositionally biased region" description="Basic and acidic residues" evidence="1">
    <location>
        <begin position="352"/>
        <end position="365"/>
    </location>
</feature>
<reference evidence="3" key="1">
    <citation type="submission" date="2023-02" db="EMBL/GenBank/DDBJ databases">
        <title>Genome of toxic invasive species Heracleum sosnowskyi carries increased number of genes despite the absence of recent whole-genome duplications.</title>
        <authorList>
            <person name="Schelkunov M."/>
            <person name="Shtratnikova V."/>
            <person name="Makarenko M."/>
            <person name="Klepikova A."/>
            <person name="Omelchenko D."/>
            <person name="Novikova G."/>
            <person name="Obukhova E."/>
            <person name="Bogdanov V."/>
            <person name="Penin A."/>
            <person name="Logacheva M."/>
        </authorList>
    </citation>
    <scope>NUCLEOTIDE SEQUENCE</scope>
    <source>
        <strain evidence="3">Hsosn_3</strain>
        <tissue evidence="3">Leaf</tissue>
    </source>
</reference>
<dbReference type="InterPro" id="IPR008480">
    <property type="entry name" value="DUF761_pln"/>
</dbReference>
<dbReference type="Proteomes" id="UP001237642">
    <property type="component" value="Unassembled WGS sequence"/>
</dbReference>
<evidence type="ECO:0000313" key="4">
    <source>
        <dbReference type="Proteomes" id="UP001237642"/>
    </source>
</evidence>
<keyword evidence="2" id="KW-0812">Transmembrane</keyword>
<feature type="transmembrane region" description="Helical" evidence="2">
    <location>
        <begin position="33"/>
        <end position="50"/>
    </location>
</feature>
<evidence type="ECO:0000313" key="3">
    <source>
        <dbReference type="EMBL" id="KAK1377155.1"/>
    </source>
</evidence>
<dbReference type="EMBL" id="JAUIZM010000007">
    <property type="protein sequence ID" value="KAK1377155.1"/>
    <property type="molecule type" value="Genomic_DNA"/>
</dbReference>
<feature type="compositionally biased region" description="Pro residues" evidence="1">
    <location>
        <begin position="329"/>
        <end position="339"/>
    </location>
</feature>
<evidence type="ECO:0000256" key="1">
    <source>
        <dbReference type="SAM" id="MobiDB-lite"/>
    </source>
</evidence>
<dbReference type="PANTHER" id="PTHR34059">
    <property type="entry name" value="EXPRESSED PROTEIN"/>
    <property type="match status" value="1"/>
</dbReference>
<dbReference type="Pfam" id="PF05553">
    <property type="entry name" value="DUF761"/>
    <property type="match status" value="1"/>
</dbReference>
<protein>
    <submittedName>
        <fullName evidence="3">YLP motif-containing protein 1-like</fullName>
    </submittedName>
</protein>
<keyword evidence="4" id="KW-1185">Reference proteome</keyword>
<feature type="compositionally biased region" description="Basic and acidic residues" evidence="1">
    <location>
        <begin position="378"/>
        <end position="396"/>
    </location>
</feature>
<comment type="caution">
    <text evidence="3">The sequence shown here is derived from an EMBL/GenBank/DDBJ whole genome shotgun (WGS) entry which is preliminary data.</text>
</comment>
<feature type="compositionally biased region" description="Acidic residues" evidence="1">
    <location>
        <begin position="486"/>
        <end position="507"/>
    </location>
</feature>
<name>A0AAD8I400_9APIA</name>
<organism evidence="3 4">
    <name type="scientific">Heracleum sosnowskyi</name>
    <dbReference type="NCBI Taxonomy" id="360622"/>
    <lineage>
        <taxon>Eukaryota</taxon>
        <taxon>Viridiplantae</taxon>
        <taxon>Streptophyta</taxon>
        <taxon>Embryophyta</taxon>
        <taxon>Tracheophyta</taxon>
        <taxon>Spermatophyta</taxon>
        <taxon>Magnoliopsida</taxon>
        <taxon>eudicotyledons</taxon>
        <taxon>Gunneridae</taxon>
        <taxon>Pentapetalae</taxon>
        <taxon>asterids</taxon>
        <taxon>campanulids</taxon>
        <taxon>Apiales</taxon>
        <taxon>Apiaceae</taxon>
        <taxon>Apioideae</taxon>
        <taxon>apioid superclade</taxon>
        <taxon>Tordylieae</taxon>
        <taxon>Tordyliinae</taxon>
        <taxon>Heracleum</taxon>
    </lineage>
</organism>
<sequence length="562" mass="63483">MAETGSTISKQQRQASSKVQENTQNPSKFYNQFLYKIVIVSIFLLVLPFFPSQAPDFINQTLHTTSWEILQLIFVGIAVSYGLFSKRNDETEKDMHSSKFDNAQSYVSGLLQVSSVFDDETESPSSTYENKVQTWNSQYYRGAPPMVTVAPEDSVLDQEQKSTHTRVGEKTLFLPVRSLKSRVPYPDESSVRGVSLDRSSSNLSSKQFSRSSSTSRTGELGGSSTPPPPKIEENTVLRSPIPWRSRSGRLEMKDDMENPFYTLPPSMEESKSNNIESQTFSSQSFRNSVSKSNSPPKNLSPTPSLSSEFQSQNVEDLVRRKSFRKAKLPIPPPPPPPPFFHKSRLSSSTSSDIRDDIFPRKDLKRSVRSVPNKLSANSREDLKSNSKTGEGAERWTRTSSDGATMSKYVETRDEEMKRAAKGGGSNDDFVNVMEAKRLKDLETTFIKNRGYPEKIIRENPSFMANQTFPDFLEEEKKQNLVEDVLLETEDEDSETDDDGDDEFDELLGYENQVVTHNSASDGGPDVDKKADEFIAKFREQIRLQRIESVRKSTGHLQKNTIR</sequence>
<reference evidence="3" key="2">
    <citation type="submission" date="2023-05" db="EMBL/GenBank/DDBJ databases">
        <authorList>
            <person name="Schelkunov M.I."/>
        </authorList>
    </citation>
    <scope>NUCLEOTIDE SEQUENCE</scope>
    <source>
        <strain evidence="3">Hsosn_3</strain>
        <tissue evidence="3">Leaf</tissue>
    </source>
</reference>
<feature type="region of interest" description="Disordered" evidence="1">
    <location>
        <begin position="486"/>
        <end position="527"/>
    </location>
</feature>
<gene>
    <name evidence="3" type="ORF">POM88_033348</name>
</gene>
<feature type="compositionally biased region" description="Polar residues" evidence="1">
    <location>
        <begin position="272"/>
        <end position="287"/>
    </location>
</feature>
<keyword evidence="2" id="KW-0472">Membrane</keyword>
<feature type="region of interest" description="Disordered" evidence="1">
    <location>
        <begin position="1"/>
        <end position="21"/>
    </location>
</feature>
<keyword evidence="2" id="KW-1133">Transmembrane helix</keyword>
<feature type="region of interest" description="Disordered" evidence="1">
    <location>
        <begin position="184"/>
        <end position="426"/>
    </location>
</feature>
<feature type="compositionally biased region" description="Low complexity" evidence="1">
    <location>
        <begin position="196"/>
        <end position="224"/>
    </location>
</feature>
<proteinExistence type="predicted"/>
<feature type="transmembrane region" description="Helical" evidence="2">
    <location>
        <begin position="65"/>
        <end position="84"/>
    </location>
</feature>
<accession>A0AAD8I400</accession>
<evidence type="ECO:0000256" key="2">
    <source>
        <dbReference type="SAM" id="Phobius"/>
    </source>
</evidence>
<dbReference type="AlphaFoldDB" id="A0AAD8I400"/>
<dbReference type="PANTHER" id="PTHR34059:SF1">
    <property type="entry name" value="EXPRESSED PROTEIN"/>
    <property type="match status" value="1"/>
</dbReference>
<feature type="compositionally biased region" description="Basic and acidic residues" evidence="1">
    <location>
        <begin position="409"/>
        <end position="418"/>
    </location>
</feature>
<feature type="compositionally biased region" description="Low complexity" evidence="1">
    <location>
        <begin position="288"/>
        <end position="307"/>
    </location>
</feature>